<sequence>MHKLGIVGGASWNSTALYYEHINRGVAQRLGGLHSARLVIESLDCEDDYAAFHRCGDWAGGEKVILDTVARLVAAGAEGVILTSNTMHKHYDAVAAAATVPVLHIGEVAASRIAADGRRTVALLGTRVTMTEPHVRQHFDSRNVTLAPIEESWITEVDRIIYEELAAGRVVRDSQRKLKTLITELGKKRVEAIVLGCTELVLAVDPRANVLPVYDTTAIHARAAVDWMLAEKEEARAAA</sequence>
<reference evidence="4" key="1">
    <citation type="journal article" date="2019" name="Int. J. Syst. Evol. Microbiol.">
        <title>The Global Catalogue of Microorganisms (GCM) 10K type strain sequencing project: providing services to taxonomists for standard genome sequencing and annotation.</title>
        <authorList>
            <consortium name="The Broad Institute Genomics Platform"/>
            <consortium name="The Broad Institute Genome Sequencing Center for Infectious Disease"/>
            <person name="Wu L."/>
            <person name="Ma J."/>
        </authorList>
    </citation>
    <scope>NUCLEOTIDE SEQUENCE [LARGE SCALE GENOMIC DNA]</scope>
    <source>
        <strain evidence="4">JCM 17563</strain>
    </source>
</reference>
<dbReference type="PANTHER" id="PTHR21198">
    <property type="entry name" value="GLUTAMATE RACEMASE"/>
    <property type="match status" value="1"/>
</dbReference>
<protein>
    <submittedName>
        <fullName evidence="3">Aspartate/glutamate racemase family protein</fullName>
    </submittedName>
</protein>
<dbReference type="EMBL" id="BAABBQ010000001">
    <property type="protein sequence ID" value="GAA4016280.1"/>
    <property type="molecule type" value="Genomic_DNA"/>
</dbReference>
<proteinExistence type="inferred from homology"/>
<dbReference type="Proteomes" id="UP001500235">
    <property type="component" value="Unassembled WGS sequence"/>
</dbReference>
<accession>A0ABP7STN8</accession>
<keyword evidence="2" id="KW-0413">Isomerase</keyword>
<dbReference type="NCBIfam" id="TIGR00035">
    <property type="entry name" value="asp_race"/>
    <property type="match status" value="1"/>
</dbReference>
<dbReference type="PANTHER" id="PTHR21198:SF7">
    <property type="entry name" value="ASPARTATE-GLUTAMATE RACEMASE FAMILY"/>
    <property type="match status" value="1"/>
</dbReference>
<evidence type="ECO:0000313" key="3">
    <source>
        <dbReference type="EMBL" id="GAA4016280.1"/>
    </source>
</evidence>
<dbReference type="Pfam" id="PF01177">
    <property type="entry name" value="Asp_Glu_race"/>
    <property type="match status" value="1"/>
</dbReference>
<dbReference type="InterPro" id="IPR001920">
    <property type="entry name" value="Asp/Glu_race"/>
</dbReference>
<evidence type="ECO:0000256" key="2">
    <source>
        <dbReference type="ARBA" id="ARBA00023235"/>
    </source>
</evidence>
<organism evidence="3 4">
    <name type="scientific">Sphingomonas swuensis</name>
    <dbReference type="NCBI Taxonomy" id="977800"/>
    <lineage>
        <taxon>Bacteria</taxon>
        <taxon>Pseudomonadati</taxon>
        <taxon>Pseudomonadota</taxon>
        <taxon>Alphaproteobacteria</taxon>
        <taxon>Sphingomonadales</taxon>
        <taxon>Sphingomonadaceae</taxon>
        <taxon>Sphingomonas</taxon>
    </lineage>
</organism>
<gene>
    <name evidence="3" type="ORF">GCM10022280_14070</name>
</gene>
<dbReference type="Gene3D" id="3.40.50.1860">
    <property type="match status" value="2"/>
</dbReference>
<dbReference type="InterPro" id="IPR015942">
    <property type="entry name" value="Asp/Glu/hydantoin_racemase"/>
</dbReference>
<dbReference type="InterPro" id="IPR004380">
    <property type="entry name" value="Asp_race"/>
</dbReference>
<dbReference type="RefSeq" id="WP_344706679.1">
    <property type="nucleotide sequence ID" value="NZ_BAABBQ010000001.1"/>
</dbReference>
<name>A0ABP7STN8_9SPHN</name>
<evidence type="ECO:0000313" key="4">
    <source>
        <dbReference type="Proteomes" id="UP001500235"/>
    </source>
</evidence>
<evidence type="ECO:0000256" key="1">
    <source>
        <dbReference type="ARBA" id="ARBA00007847"/>
    </source>
</evidence>
<comment type="caution">
    <text evidence="3">The sequence shown here is derived from an EMBL/GenBank/DDBJ whole genome shotgun (WGS) entry which is preliminary data.</text>
</comment>
<comment type="similarity">
    <text evidence="1">Belongs to the aspartate/glutamate racemases family.</text>
</comment>
<dbReference type="SUPFAM" id="SSF53681">
    <property type="entry name" value="Aspartate/glutamate racemase"/>
    <property type="match status" value="2"/>
</dbReference>
<keyword evidence="4" id="KW-1185">Reference proteome</keyword>